<evidence type="ECO:0000313" key="2">
    <source>
        <dbReference type="EMBL" id="MPC57989.1"/>
    </source>
</evidence>
<reference evidence="2 3" key="1">
    <citation type="submission" date="2019-05" db="EMBL/GenBank/DDBJ databases">
        <title>Another draft genome of Portunus trituberculatus and its Hox gene families provides insights of decapod evolution.</title>
        <authorList>
            <person name="Jeong J.-H."/>
            <person name="Song I."/>
            <person name="Kim S."/>
            <person name="Choi T."/>
            <person name="Kim D."/>
            <person name="Ryu S."/>
            <person name="Kim W."/>
        </authorList>
    </citation>
    <scope>NUCLEOTIDE SEQUENCE [LARGE SCALE GENOMIC DNA]</scope>
    <source>
        <tissue evidence="2">Muscle</tissue>
    </source>
</reference>
<organism evidence="2 3">
    <name type="scientific">Portunus trituberculatus</name>
    <name type="common">Swimming crab</name>
    <name type="synonym">Neptunus trituberculatus</name>
    <dbReference type="NCBI Taxonomy" id="210409"/>
    <lineage>
        <taxon>Eukaryota</taxon>
        <taxon>Metazoa</taxon>
        <taxon>Ecdysozoa</taxon>
        <taxon>Arthropoda</taxon>
        <taxon>Crustacea</taxon>
        <taxon>Multicrustacea</taxon>
        <taxon>Malacostraca</taxon>
        <taxon>Eumalacostraca</taxon>
        <taxon>Eucarida</taxon>
        <taxon>Decapoda</taxon>
        <taxon>Pleocyemata</taxon>
        <taxon>Brachyura</taxon>
        <taxon>Eubrachyura</taxon>
        <taxon>Portunoidea</taxon>
        <taxon>Portunidae</taxon>
        <taxon>Portuninae</taxon>
        <taxon>Portunus</taxon>
    </lineage>
</organism>
<keyword evidence="3" id="KW-1185">Reference proteome</keyword>
<comment type="caution">
    <text evidence="2">The sequence shown here is derived from an EMBL/GenBank/DDBJ whole genome shotgun (WGS) entry which is preliminary data.</text>
</comment>
<dbReference type="Proteomes" id="UP000324222">
    <property type="component" value="Unassembled WGS sequence"/>
</dbReference>
<gene>
    <name evidence="2" type="ORF">E2C01_051981</name>
</gene>
<feature type="region of interest" description="Disordered" evidence="1">
    <location>
        <begin position="78"/>
        <end position="111"/>
    </location>
</feature>
<accession>A0A5B7GK86</accession>
<dbReference type="AlphaFoldDB" id="A0A5B7GK86"/>
<dbReference type="EMBL" id="VSRR010015258">
    <property type="protein sequence ID" value="MPC57989.1"/>
    <property type="molecule type" value="Genomic_DNA"/>
</dbReference>
<evidence type="ECO:0000256" key="1">
    <source>
        <dbReference type="SAM" id="MobiDB-lite"/>
    </source>
</evidence>
<protein>
    <submittedName>
        <fullName evidence="2">Uncharacterized protein</fullName>
    </submittedName>
</protein>
<sequence length="199" mass="21825">MTEAAGRRGAALSGPVGVRASIVLRARLLLHYCNQSIIKALVRHRGSDINTPLPSTCIRRDREEKLYVLPRRGAGEATCRGSSNTSDALEPHLSTAPECRSRGPPRLTSPRSELRGHWAQVVFLTEIPHYLCYAWRSHALGSPRAGLLPGWRRLAAWEGKPRPGLLLPLHGARQRTEARPDLSNGGCVKREVGEVNVPA</sequence>
<name>A0A5B7GK86_PORTR</name>
<evidence type="ECO:0000313" key="3">
    <source>
        <dbReference type="Proteomes" id="UP000324222"/>
    </source>
</evidence>
<proteinExistence type="predicted"/>